<name>A0A395NIS4_TRIAR</name>
<evidence type="ECO:0000256" key="6">
    <source>
        <dbReference type="ARBA" id="ARBA00023180"/>
    </source>
</evidence>
<evidence type="ECO:0000256" key="5">
    <source>
        <dbReference type="ARBA" id="ARBA00022801"/>
    </source>
</evidence>
<organism evidence="14 15">
    <name type="scientific">Trichoderma arundinaceum</name>
    <dbReference type="NCBI Taxonomy" id="490622"/>
    <lineage>
        <taxon>Eukaryota</taxon>
        <taxon>Fungi</taxon>
        <taxon>Dikarya</taxon>
        <taxon>Ascomycota</taxon>
        <taxon>Pezizomycotina</taxon>
        <taxon>Sordariomycetes</taxon>
        <taxon>Hypocreomycetidae</taxon>
        <taxon>Hypocreales</taxon>
        <taxon>Hypocreaceae</taxon>
        <taxon>Trichoderma</taxon>
    </lineage>
</organism>
<evidence type="ECO:0000256" key="2">
    <source>
        <dbReference type="ARBA" id="ARBA00005336"/>
    </source>
</evidence>
<comment type="pathway">
    <text evidence="1">Glycan degradation; xylan degradation.</text>
</comment>
<evidence type="ECO:0000256" key="4">
    <source>
        <dbReference type="ARBA" id="ARBA00022729"/>
    </source>
</evidence>
<evidence type="ECO:0000313" key="15">
    <source>
        <dbReference type="Proteomes" id="UP000266272"/>
    </source>
</evidence>
<dbReference type="UniPathway" id="UPA00114"/>
<dbReference type="PANTHER" id="PTHR42721:SF3">
    <property type="entry name" value="BETA-D-XYLOSIDASE 5-RELATED"/>
    <property type="match status" value="1"/>
</dbReference>
<dbReference type="EMBL" id="PXOA01000401">
    <property type="protein sequence ID" value="RFU75930.1"/>
    <property type="molecule type" value="Genomic_DNA"/>
</dbReference>
<feature type="signal peptide" evidence="12">
    <location>
        <begin position="1"/>
        <end position="21"/>
    </location>
</feature>
<evidence type="ECO:0000256" key="10">
    <source>
        <dbReference type="ARBA" id="ARBA00024574"/>
    </source>
</evidence>
<dbReference type="InterPro" id="IPR013783">
    <property type="entry name" value="Ig-like_fold"/>
</dbReference>
<dbReference type="InterPro" id="IPR036881">
    <property type="entry name" value="Glyco_hydro_3_C_sf"/>
</dbReference>
<dbReference type="SMART" id="SM01217">
    <property type="entry name" value="Fn3_like"/>
    <property type="match status" value="1"/>
</dbReference>
<dbReference type="Pfam" id="PF00933">
    <property type="entry name" value="Glyco_hydro_3"/>
    <property type="match status" value="1"/>
</dbReference>
<evidence type="ECO:0000256" key="1">
    <source>
        <dbReference type="ARBA" id="ARBA00004851"/>
    </source>
</evidence>
<dbReference type="GO" id="GO:0045493">
    <property type="term" value="P:xylan catabolic process"/>
    <property type="evidence" value="ECO:0007669"/>
    <property type="project" value="UniProtKB-UniPathway"/>
</dbReference>
<dbReference type="GO" id="GO:0031222">
    <property type="term" value="P:arabinan catabolic process"/>
    <property type="evidence" value="ECO:0007669"/>
    <property type="project" value="TreeGrafter"/>
</dbReference>
<comment type="catalytic activity">
    <reaction evidence="10">
        <text>Hydrolysis of (1-&gt;4)-beta-D-xylans, to remove successive D-xylose residues from the non-reducing termini.</text>
        <dbReference type="EC" id="3.2.1.37"/>
    </reaction>
</comment>
<keyword evidence="7" id="KW-0119">Carbohydrate metabolism</keyword>
<dbReference type="Gene3D" id="3.40.50.1700">
    <property type="entry name" value="Glycoside hydrolase family 3 C-terminal domain"/>
    <property type="match status" value="1"/>
</dbReference>
<dbReference type="Gene3D" id="2.60.40.10">
    <property type="entry name" value="Immunoglobulins"/>
    <property type="match status" value="1"/>
</dbReference>
<dbReference type="InterPro" id="IPR001764">
    <property type="entry name" value="Glyco_hydro_3_N"/>
</dbReference>
<evidence type="ECO:0000256" key="12">
    <source>
        <dbReference type="SAM" id="SignalP"/>
    </source>
</evidence>
<dbReference type="InterPro" id="IPR002772">
    <property type="entry name" value="Glyco_hydro_3_C"/>
</dbReference>
<dbReference type="Pfam" id="PF01822">
    <property type="entry name" value="WSC"/>
    <property type="match status" value="1"/>
</dbReference>
<dbReference type="Gene3D" id="3.20.20.300">
    <property type="entry name" value="Glycoside hydrolase, family 3, N-terminal domain"/>
    <property type="match status" value="1"/>
</dbReference>
<dbReference type="InterPro" id="IPR026891">
    <property type="entry name" value="Fn3-like"/>
</dbReference>
<dbReference type="SUPFAM" id="SSF51445">
    <property type="entry name" value="(Trans)glycosidases"/>
    <property type="match status" value="1"/>
</dbReference>
<keyword evidence="6" id="KW-0325">Glycoprotein</keyword>
<dbReference type="InterPro" id="IPR044993">
    <property type="entry name" value="BXL"/>
</dbReference>
<gene>
    <name evidence="14" type="ORF">TARUN_6299</name>
</gene>
<proteinExistence type="inferred from homology"/>
<dbReference type="OrthoDB" id="47059at2759"/>
<dbReference type="AlphaFoldDB" id="A0A395NIS4"/>
<evidence type="ECO:0000256" key="7">
    <source>
        <dbReference type="ARBA" id="ARBA00023277"/>
    </source>
</evidence>
<evidence type="ECO:0000256" key="9">
    <source>
        <dbReference type="ARBA" id="ARBA00023326"/>
    </source>
</evidence>
<feature type="chain" id="PRO_5017365164" description="xylan 1,4-beta-xylosidase" evidence="12">
    <location>
        <begin position="22"/>
        <end position="883"/>
    </location>
</feature>
<dbReference type="InterPro" id="IPR017853">
    <property type="entry name" value="GH"/>
</dbReference>
<dbReference type="Pfam" id="PF01915">
    <property type="entry name" value="Glyco_hydro_3_C"/>
    <property type="match status" value="1"/>
</dbReference>
<dbReference type="SUPFAM" id="SSF52279">
    <property type="entry name" value="Beta-D-glucan exohydrolase, C-terminal domain"/>
    <property type="match status" value="1"/>
</dbReference>
<keyword evidence="3" id="KW-0858">Xylan degradation</keyword>
<keyword evidence="4 12" id="KW-0732">Signal</keyword>
<keyword evidence="15" id="KW-1185">Reference proteome</keyword>
<dbReference type="InterPro" id="IPR002889">
    <property type="entry name" value="WSC_carb-bd"/>
</dbReference>
<dbReference type="GO" id="GO:0009044">
    <property type="term" value="F:xylan 1,4-beta-xylosidase activity"/>
    <property type="evidence" value="ECO:0007669"/>
    <property type="project" value="UniProtKB-EC"/>
</dbReference>
<dbReference type="STRING" id="490622.A0A395NIS4"/>
<keyword evidence="5" id="KW-0378">Hydrolase</keyword>
<comment type="similarity">
    <text evidence="2">Belongs to the glycosyl hydrolase 3 family.</text>
</comment>
<dbReference type="PRINTS" id="PR00133">
    <property type="entry name" value="GLHYDRLASE3"/>
</dbReference>
<dbReference type="Proteomes" id="UP000266272">
    <property type="component" value="Unassembled WGS sequence"/>
</dbReference>
<dbReference type="InterPro" id="IPR036962">
    <property type="entry name" value="Glyco_hydro_3_N_sf"/>
</dbReference>
<dbReference type="GO" id="GO:0046556">
    <property type="term" value="F:alpha-L-arabinofuranosidase activity"/>
    <property type="evidence" value="ECO:0007669"/>
    <property type="project" value="TreeGrafter"/>
</dbReference>
<evidence type="ECO:0000256" key="3">
    <source>
        <dbReference type="ARBA" id="ARBA00022651"/>
    </source>
</evidence>
<evidence type="ECO:0000256" key="11">
    <source>
        <dbReference type="ARBA" id="ARBA00026107"/>
    </source>
</evidence>
<keyword evidence="9" id="KW-0624">Polysaccharide degradation</keyword>
<evidence type="ECO:0000259" key="13">
    <source>
        <dbReference type="SMART" id="SM01217"/>
    </source>
</evidence>
<protein>
    <recommendedName>
        <fullName evidence="11">xylan 1,4-beta-xylosidase</fullName>
        <ecNumber evidence="11">3.2.1.37</ecNumber>
    </recommendedName>
</protein>
<accession>A0A395NIS4</accession>
<dbReference type="EC" id="3.2.1.37" evidence="11"/>
<feature type="domain" description="Fibronectin type III-like" evidence="13">
    <location>
        <begin position="739"/>
        <end position="810"/>
    </location>
</feature>
<evidence type="ECO:0000313" key="14">
    <source>
        <dbReference type="EMBL" id="RFU75930.1"/>
    </source>
</evidence>
<evidence type="ECO:0000256" key="8">
    <source>
        <dbReference type="ARBA" id="ARBA00023295"/>
    </source>
</evidence>
<dbReference type="PANTHER" id="PTHR42721">
    <property type="entry name" value="SUGAR HYDROLASE-RELATED"/>
    <property type="match status" value="1"/>
</dbReference>
<keyword evidence="8" id="KW-0326">Glycosidase</keyword>
<reference evidence="14 15" key="1">
    <citation type="journal article" date="2018" name="PLoS Pathog.">
        <title>Evolution of structural diversity of trichothecenes, a family of toxins produced by plant pathogenic and entomopathogenic fungi.</title>
        <authorList>
            <person name="Proctor R.H."/>
            <person name="McCormick S.P."/>
            <person name="Kim H.S."/>
            <person name="Cardoza R.E."/>
            <person name="Stanley A.M."/>
            <person name="Lindo L."/>
            <person name="Kelly A."/>
            <person name="Brown D.W."/>
            <person name="Lee T."/>
            <person name="Vaughan M.M."/>
            <person name="Alexander N.J."/>
            <person name="Busman M."/>
            <person name="Gutierrez S."/>
        </authorList>
    </citation>
    <scope>NUCLEOTIDE SEQUENCE [LARGE SCALE GENOMIC DNA]</scope>
    <source>
        <strain evidence="14 15">IBT 40837</strain>
    </source>
</reference>
<comment type="caution">
    <text evidence="14">The sequence shown here is derived from an EMBL/GenBank/DDBJ whole genome shotgun (WGS) entry which is preliminary data.</text>
</comment>
<sequence>MHRAIIALFSAASQLVHKAYAECRPPFTGAELIYLGCFNDNETRTLPGNQASPVINNNTPQACGNLCASHGYGYAGVENGEVDNPSNSSTIPLGLPDCTTNPLCSNPICNTSLSVKERVDGLISRMTLAEKTSNLFNSAPGVARLGLPGYEWWSEALHGVAGSPAVHFSSPNGSDFSYATSFPMPILMGAAFDDDLIHQVATVIGIEARAFANNAQAGYDFWTPNINPFRDPRWGRGLEVPGEDPFHLQQYVYSLITGLQGGLDPEVKTIVATCKHFAAYDVEENREEVDINPSPQDFSEYYLPPMRTCASDAKAGAFMCSYNAEFGMPSCADRYLLQNVLREQWGWSAPENWITSDCGAVDYVIQRQHYVDSDAAAAAVSINAGTDLECGGSMFSNLPDAVAQNMTTEATLDQSLSRLYSSLIKVGYFNPPSHLASLGWSDVSTTQSQHLAYLAAAEGMVLLKNQGILPLGKSVNNKKIAVIGPWANATVQMQGNYYGNAPYLVSPLMAFQAAWPGVVYQKGTDIQSNSTSGFSSALESAHNADYIIFCGGIDTSIEAEGMDRLSVDWPQNQLQLISQLAELEKPLIVVQFGGGQLDDSTLLKNNGVDAIIWAGYPGQAGGNALKDVLTGDHAIAGRLPVTQYPSDYVNRVNKYDPSLRPVQSTGNPGRTYMWYPDAVLPFGYGLSYTKFSFSLRSPKMGYISIKSLLNSGKGPVTGRTIFATVKVDVKNIGHIKSDYVGLLFLSTKNAGPQPYPIKKLASYARLKSLGAGTKGVLTLPLSLEAVARADENGQLYIYPGDYELTLDIDAVISVRFTLTGQKMLLQSMPLIPTKSSAMSYIGCYDASTMSTGLIIDLNSNNAPQACSDKCAGSGYGVAGTQGL</sequence>